<evidence type="ECO:0000256" key="2">
    <source>
        <dbReference type="ARBA" id="ARBA00022617"/>
    </source>
</evidence>
<evidence type="ECO:0000256" key="5">
    <source>
        <dbReference type="ARBA" id="ARBA00022989"/>
    </source>
</evidence>
<dbReference type="STRING" id="1184609.KILIM_066_00260"/>
<organism evidence="9 10">
    <name type="scientific">Kineosphaera limosa NBRC 100340</name>
    <dbReference type="NCBI Taxonomy" id="1184609"/>
    <lineage>
        <taxon>Bacteria</taxon>
        <taxon>Bacillati</taxon>
        <taxon>Actinomycetota</taxon>
        <taxon>Actinomycetes</taxon>
        <taxon>Micrococcales</taxon>
        <taxon>Dermatophilaceae</taxon>
        <taxon>Kineosphaera</taxon>
    </lineage>
</organism>
<feature type="transmembrane region" description="Helical" evidence="8">
    <location>
        <begin position="118"/>
        <end position="139"/>
    </location>
</feature>
<keyword evidence="3 8" id="KW-0812">Transmembrane</keyword>
<name>K6WDN0_9MICO</name>
<dbReference type="eggNOG" id="ENOG5030UAY">
    <property type="taxonomic scope" value="Bacteria"/>
</dbReference>
<dbReference type="GO" id="GO:0016020">
    <property type="term" value="C:membrane"/>
    <property type="evidence" value="ECO:0007669"/>
    <property type="project" value="InterPro"/>
</dbReference>
<evidence type="ECO:0000313" key="10">
    <source>
        <dbReference type="Proteomes" id="UP000008366"/>
    </source>
</evidence>
<evidence type="ECO:0000313" key="9">
    <source>
        <dbReference type="EMBL" id="GAB97385.1"/>
    </source>
</evidence>
<dbReference type="RefSeq" id="WP_006593917.1">
    <property type="nucleotide sequence ID" value="NZ_BAHD01000066.1"/>
</dbReference>
<gene>
    <name evidence="9" type="primary">sdhC</name>
    <name evidence="9" type="ORF">KILIM_066_00260</name>
</gene>
<dbReference type="InterPro" id="IPR000701">
    <property type="entry name" value="SuccDH_FuR_B_TM-su"/>
</dbReference>
<dbReference type="Proteomes" id="UP000008366">
    <property type="component" value="Unassembled WGS sequence"/>
</dbReference>
<dbReference type="AlphaFoldDB" id="K6WDN0"/>
<dbReference type="Gene3D" id="1.20.1300.10">
    <property type="entry name" value="Fumarate reductase/succinate dehydrogenase, transmembrane subunit"/>
    <property type="match status" value="1"/>
</dbReference>
<keyword evidence="7 8" id="KW-0472">Membrane</keyword>
<keyword evidence="10" id="KW-1185">Reference proteome</keyword>
<evidence type="ECO:0000256" key="8">
    <source>
        <dbReference type="SAM" id="Phobius"/>
    </source>
</evidence>
<keyword evidence="5 8" id="KW-1133">Transmembrane helix</keyword>
<dbReference type="EMBL" id="BAHD01000066">
    <property type="protein sequence ID" value="GAB97385.1"/>
    <property type="molecule type" value="Genomic_DNA"/>
</dbReference>
<dbReference type="Pfam" id="PF01127">
    <property type="entry name" value="Sdh_cyt"/>
    <property type="match status" value="1"/>
</dbReference>
<feature type="transmembrane region" description="Helical" evidence="8">
    <location>
        <begin position="211"/>
        <end position="234"/>
    </location>
</feature>
<evidence type="ECO:0000256" key="1">
    <source>
        <dbReference type="ARBA" id="ARBA00004370"/>
    </source>
</evidence>
<protein>
    <submittedName>
        <fullName evidence="9">Succinate dehydrogenase cytochrome b subunit</fullName>
    </submittedName>
</protein>
<reference evidence="9 10" key="1">
    <citation type="submission" date="2012-08" db="EMBL/GenBank/DDBJ databases">
        <title>Whole genome shotgun sequence of Kineosphaera limosa NBRC 100340.</title>
        <authorList>
            <person name="Yoshida I."/>
            <person name="Isaki S."/>
            <person name="Hosoyama A."/>
            <person name="Tsuchikane K."/>
            <person name="Katsumata H."/>
            <person name="Ando Y."/>
            <person name="Ohji S."/>
            <person name="Hamada M."/>
            <person name="Tamura T."/>
            <person name="Yamazoe A."/>
            <person name="Yamazaki S."/>
            <person name="Fujita N."/>
        </authorList>
    </citation>
    <scope>NUCLEOTIDE SEQUENCE [LARGE SCALE GENOMIC DNA]</scope>
    <source>
        <strain evidence="9 10">NBRC 100340</strain>
    </source>
</reference>
<feature type="transmembrane region" description="Helical" evidence="8">
    <location>
        <begin position="176"/>
        <end position="199"/>
    </location>
</feature>
<accession>K6WDN0</accession>
<keyword evidence="4" id="KW-0479">Metal-binding</keyword>
<evidence type="ECO:0000256" key="3">
    <source>
        <dbReference type="ARBA" id="ARBA00022692"/>
    </source>
</evidence>
<feature type="transmembrane region" description="Helical" evidence="8">
    <location>
        <begin position="21"/>
        <end position="43"/>
    </location>
</feature>
<comment type="caution">
    <text evidence="9">The sequence shown here is derived from an EMBL/GenBank/DDBJ whole genome shotgun (WGS) entry which is preliminary data.</text>
</comment>
<dbReference type="InterPro" id="IPR011138">
    <property type="entry name" value="Cytochrome_b-558"/>
</dbReference>
<dbReference type="InterPro" id="IPR034804">
    <property type="entry name" value="SQR/QFR_C/D"/>
</dbReference>
<keyword evidence="2" id="KW-0349">Heme</keyword>
<dbReference type="SUPFAM" id="SSF81343">
    <property type="entry name" value="Fumarate reductase respiratory complex transmembrane subunits"/>
    <property type="match status" value="1"/>
</dbReference>
<keyword evidence="6" id="KW-0408">Iron</keyword>
<feature type="transmembrane region" description="Helical" evidence="8">
    <location>
        <begin position="77"/>
        <end position="98"/>
    </location>
</feature>
<proteinExistence type="predicted"/>
<evidence type="ECO:0000256" key="4">
    <source>
        <dbReference type="ARBA" id="ARBA00022723"/>
    </source>
</evidence>
<evidence type="ECO:0000256" key="6">
    <source>
        <dbReference type="ARBA" id="ARBA00023004"/>
    </source>
</evidence>
<dbReference type="CDD" id="cd03498">
    <property type="entry name" value="SQR_TypeB_2_TM"/>
    <property type="match status" value="1"/>
</dbReference>
<sequence length="240" mass="25312">MTASTTTTPTTGTRTRRAPLWALKLVMSVTGMIWAFFVLVHLFGNLKIYFGAAGFDHYAHWLREIGYPLIPHEGVLWALRITLIVALVAHVTAAVLLLRRSREARGGVRARRTGSQMWFATFMLPTGLILLAFLVLHVFDMTLGVQPAAPADFTAATDGGSPAANLVASLSRPWAAIAYAVAMLAAAAHVAHGALLAVNDLGATGATVRRVAVWVGALAAIAILLGNASIPVAVLTGVLS</sequence>
<comment type="subcellular location">
    <subcellularLocation>
        <location evidence="1">Membrane</location>
    </subcellularLocation>
</comment>
<evidence type="ECO:0000256" key="7">
    <source>
        <dbReference type="ARBA" id="ARBA00023136"/>
    </source>
</evidence>
<dbReference type="NCBIfam" id="TIGR02046">
    <property type="entry name" value="sdhC_b558_fam"/>
    <property type="match status" value="1"/>
</dbReference>